<dbReference type="EMBL" id="BAABME010015461">
    <property type="protein sequence ID" value="GAA0141309.1"/>
    <property type="molecule type" value="Genomic_DNA"/>
</dbReference>
<keyword evidence="3" id="KW-1185">Reference proteome</keyword>
<name>A0AAV3NPL9_LITER</name>
<reference evidence="2 3" key="1">
    <citation type="submission" date="2024-01" db="EMBL/GenBank/DDBJ databases">
        <title>The complete chloroplast genome sequence of Lithospermum erythrorhizon: insights into the phylogenetic relationship among Boraginaceae species and the maternal lineages of purple gromwells.</title>
        <authorList>
            <person name="Okada T."/>
            <person name="Watanabe K."/>
        </authorList>
    </citation>
    <scope>NUCLEOTIDE SEQUENCE [LARGE SCALE GENOMIC DNA]</scope>
</reference>
<evidence type="ECO:0000313" key="2">
    <source>
        <dbReference type="EMBL" id="GAA0141309.1"/>
    </source>
</evidence>
<feature type="region of interest" description="Disordered" evidence="1">
    <location>
        <begin position="1"/>
        <end position="38"/>
    </location>
</feature>
<sequence>MPPKSKNTSKAYSSKPPKRTNKRSRKHSSSDEDNVNVDNVVDEPIVFRPATDNTPMAYGGKHVKLKIHAGGTCSDIDLQGTTVWECFANGEDARVEGEEVRTELPVVAYGSRDDVREDQDLRSEIRHQTMVQEQQGRDIKKNKHFLKGIMKFLGFFGKGEWSSSEA</sequence>
<evidence type="ECO:0000256" key="1">
    <source>
        <dbReference type="SAM" id="MobiDB-lite"/>
    </source>
</evidence>
<dbReference type="Proteomes" id="UP001454036">
    <property type="component" value="Unassembled WGS sequence"/>
</dbReference>
<comment type="caution">
    <text evidence="2">The sequence shown here is derived from an EMBL/GenBank/DDBJ whole genome shotgun (WGS) entry which is preliminary data.</text>
</comment>
<feature type="compositionally biased region" description="Polar residues" evidence="1">
    <location>
        <begin position="1"/>
        <end position="12"/>
    </location>
</feature>
<dbReference type="AlphaFoldDB" id="A0AAV3NPL9"/>
<proteinExistence type="predicted"/>
<gene>
    <name evidence="2" type="ORF">LIER_35369</name>
</gene>
<evidence type="ECO:0000313" key="3">
    <source>
        <dbReference type="Proteomes" id="UP001454036"/>
    </source>
</evidence>
<feature type="compositionally biased region" description="Basic residues" evidence="1">
    <location>
        <begin position="16"/>
        <end position="27"/>
    </location>
</feature>
<protein>
    <submittedName>
        <fullName evidence="2">Uncharacterized protein</fullName>
    </submittedName>
</protein>
<accession>A0AAV3NPL9</accession>
<organism evidence="2 3">
    <name type="scientific">Lithospermum erythrorhizon</name>
    <name type="common">Purple gromwell</name>
    <name type="synonym">Lithospermum officinale var. erythrorhizon</name>
    <dbReference type="NCBI Taxonomy" id="34254"/>
    <lineage>
        <taxon>Eukaryota</taxon>
        <taxon>Viridiplantae</taxon>
        <taxon>Streptophyta</taxon>
        <taxon>Embryophyta</taxon>
        <taxon>Tracheophyta</taxon>
        <taxon>Spermatophyta</taxon>
        <taxon>Magnoliopsida</taxon>
        <taxon>eudicotyledons</taxon>
        <taxon>Gunneridae</taxon>
        <taxon>Pentapetalae</taxon>
        <taxon>asterids</taxon>
        <taxon>lamiids</taxon>
        <taxon>Boraginales</taxon>
        <taxon>Boraginaceae</taxon>
        <taxon>Boraginoideae</taxon>
        <taxon>Lithospermeae</taxon>
        <taxon>Lithospermum</taxon>
    </lineage>
</organism>